<dbReference type="OrthoDB" id="162505at2"/>
<reference evidence="5 6" key="1">
    <citation type="submission" date="2010-12" db="EMBL/GenBank/DDBJ databases">
        <title>Complete sequence of Bacillus cellulosilyticus DSM 2522.</title>
        <authorList>
            <consortium name="US DOE Joint Genome Institute"/>
            <person name="Lucas S."/>
            <person name="Copeland A."/>
            <person name="Lapidus A."/>
            <person name="Cheng J.-F."/>
            <person name="Bruce D."/>
            <person name="Goodwin L."/>
            <person name="Pitluck S."/>
            <person name="Chertkov O."/>
            <person name="Detter J.C."/>
            <person name="Han C."/>
            <person name="Tapia R."/>
            <person name="Land M."/>
            <person name="Hauser L."/>
            <person name="Jeffries C."/>
            <person name="Kyrpides N."/>
            <person name="Ivanova N."/>
            <person name="Mikhailova N."/>
            <person name="Brumm P."/>
            <person name="Mead D."/>
            <person name="Woyke T."/>
        </authorList>
    </citation>
    <scope>NUCLEOTIDE SEQUENCE [LARGE SCALE GENOMIC DNA]</scope>
    <source>
        <strain evidence="6">ATCC 21833 / DSM 2522 / FERM P-1141 / JCM 9156 / N-4</strain>
    </source>
</reference>
<dbReference type="InterPro" id="IPR036390">
    <property type="entry name" value="WH_DNA-bd_sf"/>
</dbReference>
<dbReference type="STRING" id="649639.Bcell_0992"/>
<dbReference type="PANTHER" id="PTHR38445">
    <property type="entry name" value="HTH-TYPE TRANSCRIPTIONAL REPRESSOR YTRA"/>
    <property type="match status" value="1"/>
</dbReference>
<dbReference type="Proteomes" id="UP000001401">
    <property type="component" value="Chromosome"/>
</dbReference>
<dbReference type="CDD" id="cd07377">
    <property type="entry name" value="WHTH_GntR"/>
    <property type="match status" value="1"/>
</dbReference>
<evidence type="ECO:0000313" key="5">
    <source>
        <dbReference type="EMBL" id="ADU29265.1"/>
    </source>
</evidence>
<dbReference type="PROSITE" id="PS50949">
    <property type="entry name" value="HTH_GNTR"/>
    <property type="match status" value="1"/>
</dbReference>
<dbReference type="InterPro" id="IPR036388">
    <property type="entry name" value="WH-like_DNA-bd_sf"/>
</dbReference>
<sequence>MKRKLADDRPIFHQIRDMIEEEILDGTIEEGDKIPSTNELASFYKINPATAAKGIQALVDKEIIFKRRGIGMFVADGAKERLVKERKQQFKQQFIQPLLYEAKRLQLSKKEVLALFEEEGEK</sequence>
<dbReference type="RefSeq" id="WP_013487606.1">
    <property type="nucleotide sequence ID" value="NC_014829.1"/>
</dbReference>
<dbReference type="AlphaFoldDB" id="E6U221"/>
<name>E6U221_EVAC2</name>
<dbReference type="SMART" id="SM00345">
    <property type="entry name" value="HTH_GNTR"/>
    <property type="match status" value="1"/>
</dbReference>
<dbReference type="KEGG" id="bco:Bcell_0992"/>
<dbReference type="GO" id="GO:0003677">
    <property type="term" value="F:DNA binding"/>
    <property type="evidence" value="ECO:0007669"/>
    <property type="project" value="UniProtKB-KW"/>
</dbReference>
<keyword evidence="6" id="KW-1185">Reference proteome</keyword>
<proteinExistence type="predicted"/>
<evidence type="ECO:0000259" key="4">
    <source>
        <dbReference type="PROSITE" id="PS50949"/>
    </source>
</evidence>
<feature type="domain" description="HTH gntR-type" evidence="4">
    <location>
        <begin position="9"/>
        <end position="77"/>
    </location>
</feature>
<protein>
    <submittedName>
        <fullName evidence="5">Transcriptional regulator, GntR family</fullName>
    </submittedName>
</protein>
<dbReference type="GO" id="GO:0003700">
    <property type="term" value="F:DNA-binding transcription factor activity"/>
    <property type="evidence" value="ECO:0007669"/>
    <property type="project" value="InterPro"/>
</dbReference>
<dbReference type="SUPFAM" id="SSF46785">
    <property type="entry name" value="Winged helix' DNA-binding domain"/>
    <property type="match status" value="1"/>
</dbReference>
<dbReference type="eggNOG" id="COG1725">
    <property type="taxonomic scope" value="Bacteria"/>
</dbReference>
<dbReference type="HOGENOM" id="CLU_017584_10_0_9"/>
<dbReference type="Gene3D" id="1.10.10.10">
    <property type="entry name" value="Winged helix-like DNA-binding domain superfamily/Winged helix DNA-binding domain"/>
    <property type="match status" value="1"/>
</dbReference>
<accession>E6U221</accession>
<keyword evidence="3" id="KW-0804">Transcription</keyword>
<dbReference type="PANTHER" id="PTHR38445:SF10">
    <property type="entry name" value="GNTR-FAMILY TRANSCRIPTIONAL REGULATOR"/>
    <property type="match status" value="1"/>
</dbReference>
<evidence type="ECO:0000256" key="3">
    <source>
        <dbReference type="ARBA" id="ARBA00023163"/>
    </source>
</evidence>
<evidence type="ECO:0000256" key="2">
    <source>
        <dbReference type="ARBA" id="ARBA00023125"/>
    </source>
</evidence>
<dbReference type="InterPro" id="IPR000524">
    <property type="entry name" value="Tscrpt_reg_HTH_GntR"/>
</dbReference>
<keyword evidence="2" id="KW-0238">DNA-binding</keyword>
<organism evidence="5 6">
    <name type="scientific">Evansella cellulosilytica (strain ATCC 21833 / DSM 2522 / FERM P-1141 / JCM 9156 / N-4)</name>
    <name type="common">Bacillus cellulosilyticus</name>
    <dbReference type="NCBI Taxonomy" id="649639"/>
    <lineage>
        <taxon>Bacteria</taxon>
        <taxon>Bacillati</taxon>
        <taxon>Bacillota</taxon>
        <taxon>Bacilli</taxon>
        <taxon>Bacillales</taxon>
        <taxon>Bacillaceae</taxon>
        <taxon>Evansella</taxon>
    </lineage>
</organism>
<evidence type="ECO:0000313" key="6">
    <source>
        <dbReference type="Proteomes" id="UP000001401"/>
    </source>
</evidence>
<evidence type="ECO:0000256" key="1">
    <source>
        <dbReference type="ARBA" id="ARBA00023015"/>
    </source>
</evidence>
<dbReference type="EMBL" id="CP002394">
    <property type="protein sequence ID" value="ADU29265.1"/>
    <property type="molecule type" value="Genomic_DNA"/>
</dbReference>
<dbReference type="Pfam" id="PF00392">
    <property type="entry name" value="GntR"/>
    <property type="match status" value="1"/>
</dbReference>
<keyword evidence="1" id="KW-0805">Transcription regulation</keyword>
<gene>
    <name evidence="5" type="ordered locus">Bcell_0992</name>
</gene>